<dbReference type="PANTHER" id="PTHR14859">
    <property type="entry name" value="CALCOFLUOR WHITE HYPERSENSITIVE PROTEIN PRECURSOR"/>
    <property type="match status" value="1"/>
</dbReference>
<keyword evidence="2" id="KW-0255">Endonuclease</keyword>
<dbReference type="PANTHER" id="PTHR14859:SF15">
    <property type="entry name" value="ENDONUCLEASE_EXONUCLEASE_PHOSPHATASE DOMAIN-CONTAINING PROTEIN"/>
    <property type="match status" value="1"/>
</dbReference>
<dbReference type="RefSeq" id="WP_308951949.1">
    <property type="nucleotide sequence ID" value="NZ_JARXHW010000053.1"/>
</dbReference>
<gene>
    <name evidence="2" type="ORF">QEH52_16530</name>
</gene>
<protein>
    <submittedName>
        <fullName evidence="2">Endonuclease/exonuclease/phosphatase family protein</fullName>
    </submittedName>
</protein>
<dbReference type="Pfam" id="PF03372">
    <property type="entry name" value="Exo_endo_phos"/>
    <property type="match status" value="1"/>
</dbReference>
<comment type="caution">
    <text evidence="2">The sequence shown here is derived from an EMBL/GenBank/DDBJ whole genome shotgun (WGS) entry which is preliminary data.</text>
</comment>
<keyword evidence="2" id="KW-0540">Nuclease</keyword>
<proteinExistence type="predicted"/>
<dbReference type="GO" id="GO:0004519">
    <property type="term" value="F:endonuclease activity"/>
    <property type="evidence" value="ECO:0007669"/>
    <property type="project" value="UniProtKB-KW"/>
</dbReference>
<dbReference type="InterPro" id="IPR005135">
    <property type="entry name" value="Endo/exonuclease/phosphatase"/>
</dbReference>
<accession>A0ABU1AY94</accession>
<dbReference type="InterPro" id="IPR036691">
    <property type="entry name" value="Endo/exonu/phosph_ase_sf"/>
</dbReference>
<dbReference type="EMBL" id="JARXHW010000053">
    <property type="protein sequence ID" value="MDQ8209134.1"/>
    <property type="molecule type" value="Genomic_DNA"/>
</dbReference>
<dbReference type="Proteomes" id="UP001225316">
    <property type="component" value="Unassembled WGS sequence"/>
</dbReference>
<keyword evidence="3" id="KW-1185">Reference proteome</keyword>
<evidence type="ECO:0000313" key="3">
    <source>
        <dbReference type="Proteomes" id="UP001225316"/>
    </source>
</evidence>
<name>A0ABU1AY94_9BACT</name>
<feature type="domain" description="Endonuclease/exonuclease/phosphatase" evidence="1">
    <location>
        <begin position="10"/>
        <end position="253"/>
    </location>
</feature>
<evidence type="ECO:0000259" key="1">
    <source>
        <dbReference type="Pfam" id="PF03372"/>
    </source>
</evidence>
<organism evidence="2 3">
    <name type="scientific">Thalassobacterium maritimum</name>
    <dbReference type="NCBI Taxonomy" id="3041265"/>
    <lineage>
        <taxon>Bacteria</taxon>
        <taxon>Pseudomonadati</taxon>
        <taxon>Verrucomicrobiota</taxon>
        <taxon>Opitutia</taxon>
        <taxon>Puniceicoccales</taxon>
        <taxon>Coraliomargaritaceae</taxon>
        <taxon>Thalassobacterium</taxon>
    </lineage>
</organism>
<reference evidence="2 3" key="1">
    <citation type="submission" date="2023-04" db="EMBL/GenBank/DDBJ databases">
        <title>A novel bacteria isolated from coastal sediment.</title>
        <authorList>
            <person name="Liu X.-J."/>
            <person name="Du Z.-J."/>
        </authorList>
    </citation>
    <scope>NUCLEOTIDE SEQUENCE [LARGE SCALE GENOMIC DNA]</scope>
    <source>
        <strain evidence="2 3">SDUM461003</strain>
    </source>
</reference>
<dbReference type="SUPFAM" id="SSF56219">
    <property type="entry name" value="DNase I-like"/>
    <property type="match status" value="1"/>
</dbReference>
<sequence length="266" mass="30009">MPSSDTLRVLTLNIAHGRGLSTYQGFHSARGIERSLKRVAHLLNQVGADIVALQEVDEDSHWNRRIHLLDSLRAQTEYEHAYLGVHNRRSGKLPLAYGNGLLSRFPIVHAEHTAFGRASLGEKGFMCAELETPHGILPVVNLHLDFRSRVRRIEQVERLIQFLDDKKYTAEGTPHLSPIVCGDFNSGSGKLGDAVRHLFSYLQDQCEYTLRPTGRGSRTFPSLLPVHGLDFIFVPPSYKVRSSEVLRSYVSDHRPVLIELEILRKS</sequence>
<keyword evidence="2" id="KW-0378">Hydrolase</keyword>
<dbReference type="InterPro" id="IPR051916">
    <property type="entry name" value="GPI-anchor_lipid_remodeler"/>
</dbReference>
<dbReference type="Gene3D" id="3.60.10.10">
    <property type="entry name" value="Endonuclease/exonuclease/phosphatase"/>
    <property type="match status" value="1"/>
</dbReference>
<evidence type="ECO:0000313" key="2">
    <source>
        <dbReference type="EMBL" id="MDQ8209134.1"/>
    </source>
</evidence>